<dbReference type="SUPFAM" id="SSF50475">
    <property type="entry name" value="FMN-binding split barrel"/>
    <property type="match status" value="1"/>
</dbReference>
<dbReference type="EMBL" id="SMAK01000002">
    <property type="protein sequence ID" value="TCT12740.1"/>
    <property type="molecule type" value="Genomic_DNA"/>
</dbReference>
<dbReference type="InterPro" id="IPR012349">
    <property type="entry name" value="Split_barrel_FMN-bd"/>
</dbReference>
<proteinExistence type="predicted"/>
<feature type="domain" description="Flavin reductase like" evidence="1">
    <location>
        <begin position="19"/>
        <end position="180"/>
    </location>
</feature>
<protein>
    <submittedName>
        <fullName evidence="2">Flavin reductase (DIM6/NTAB) family NADH-FMN oxidoreductase RutF</fullName>
    </submittedName>
</protein>
<organism evidence="2 3">
    <name type="scientific">Tepidamorphus gemmatus</name>
    <dbReference type="NCBI Taxonomy" id="747076"/>
    <lineage>
        <taxon>Bacteria</taxon>
        <taxon>Pseudomonadati</taxon>
        <taxon>Pseudomonadota</taxon>
        <taxon>Alphaproteobacteria</taxon>
        <taxon>Hyphomicrobiales</taxon>
        <taxon>Tepidamorphaceae</taxon>
        <taxon>Tepidamorphus</taxon>
    </lineage>
</organism>
<keyword evidence="3" id="KW-1185">Reference proteome</keyword>
<comment type="caution">
    <text evidence="2">The sequence shown here is derived from an EMBL/GenBank/DDBJ whole genome shotgun (WGS) entry which is preliminary data.</text>
</comment>
<name>A0A4R3MLG8_9HYPH</name>
<dbReference type="Gene3D" id="2.30.110.10">
    <property type="entry name" value="Electron Transport, Fmn-binding Protein, Chain A"/>
    <property type="match status" value="1"/>
</dbReference>
<dbReference type="OrthoDB" id="9783347at2"/>
<dbReference type="GO" id="GO:0016646">
    <property type="term" value="F:oxidoreductase activity, acting on the CH-NH group of donors, NAD or NADP as acceptor"/>
    <property type="evidence" value="ECO:0007669"/>
    <property type="project" value="UniProtKB-ARBA"/>
</dbReference>
<dbReference type="SMART" id="SM00903">
    <property type="entry name" value="Flavin_Reduct"/>
    <property type="match status" value="1"/>
</dbReference>
<dbReference type="Proteomes" id="UP000295678">
    <property type="component" value="Unassembled WGS sequence"/>
</dbReference>
<evidence type="ECO:0000259" key="1">
    <source>
        <dbReference type="SMART" id="SM00903"/>
    </source>
</evidence>
<dbReference type="GO" id="GO:0010181">
    <property type="term" value="F:FMN binding"/>
    <property type="evidence" value="ECO:0007669"/>
    <property type="project" value="InterPro"/>
</dbReference>
<evidence type="ECO:0000313" key="3">
    <source>
        <dbReference type="Proteomes" id="UP000295678"/>
    </source>
</evidence>
<reference evidence="2 3" key="1">
    <citation type="submission" date="2019-03" db="EMBL/GenBank/DDBJ databases">
        <title>Genomic Encyclopedia of Type Strains, Phase IV (KMG-IV): sequencing the most valuable type-strain genomes for metagenomic binning, comparative biology and taxonomic classification.</title>
        <authorList>
            <person name="Goeker M."/>
        </authorList>
    </citation>
    <scope>NUCLEOTIDE SEQUENCE [LARGE SCALE GENOMIC DNA]</scope>
    <source>
        <strain evidence="2 3">DSM 19345</strain>
    </source>
</reference>
<dbReference type="RefSeq" id="WP_132805501.1">
    <property type="nucleotide sequence ID" value="NZ_SMAK01000002.1"/>
</dbReference>
<dbReference type="InterPro" id="IPR002563">
    <property type="entry name" value="Flavin_Rdtase-like_dom"/>
</dbReference>
<dbReference type="AlphaFoldDB" id="A0A4R3MLG8"/>
<accession>A0A4R3MLG8</accession>
<dbReference type="Pfam" id="PF01613">
    <property type="entry name" value="Flavin_Reduct"/>
    <property type="match status" value="1"/>
</dbReference>
<sequence length="202" mass="22236">MFYDAVENRHGLKHDPFKALVVPRPIGWISTLDRDGRVNLAPYSFFNAFATNPHIVAFGSTGWKHSATNADEGGEFVCNLATWELRAQVNQSSAPYPAGVDELATAGLTAVPSRIVKPPRVAESPVALECRHLQTIPLIGLDGADTDQWLVLGQVVGIHIDERLIVDGMVDISRARPIARLGYMDYSVVDDVFQMRRPTLET</sequence>
<dbReference type="PANTHER" id="PTHR43812:SF2">
    <property type="entry name" value="FLAVIN REDUCTASE LIKE DOMAIN-CONTAINING PROTEIN"/>
    <property type="match status" value="1"/>
</dbReference>
<gene>
    <name evidence="2" type="ORF">EDC22_102426</name>
</gene>
<evidence type="ECO:0000313" key="2">
    <source>
        <dbReference type="EMBL" id="TCT12740.1"/>
    </source>
</evidence>
<dbReference type="PANTHER" id="PTHR43812">
    <property type="entry name" value="BLR2425 PROTEIN"/>
    <property type="match status" value="1"/>
</dbReference>